<accession>A0ABT9D690</accession>
<keyword evidence="2" id="KW-1185">Reference proteome</keyword>
<dbReference type="EMBL" id="JAOSIQ010000041">
    <property type="protein sequence ID" value="MDO8064316.1"/>
    <property type="molecule type" value="Genomic_DNA"/>
</dbReference>
<evidence type="ECO:0000313" key="1">
    <source>
        <dbReference type="EMBL" id="MDO8064316.1"/>
    </source>
</evidence>
<dbReference type="RefSeq" id="WP_304514507.1">
    <property type="nucleotide sequence ID" value="NZ_JAOSIQ010000041.1"/>
</dbReference>
<evidence type="ECO:0000313" key="2">
    <source>
        <dbReference type="Proteomes" id="UP001170683"/>
    </source>
</evidence>
<reference evidence="1 2" key="1">
    <citation type="journal article" date="2023" name="Int. J. Syst. Evol. Microbiol.">
        <title>The observation of taxonomic boundaries for the 16SrII and 16SrXXV phytoplasmas using genome-based delimitation.</title>
        <authorList>
            <person name="Rodrigues Jardim B."/>
            <person name="Tran-Nguyen L.T.T."/>
            <person name="Gambley C."/>
            <person name="Al-Sadi A.M."/>
            <person name="Al-Subhi A.M."/>
            <person name="Foissac X."/>
            <person name="Salar P."/>
            <person name="Cai H."/>
            <person name="Yang J.Y."/>
            <person name="Davis R."/>
            <person name="Jones L."/>
            <person name="Rodoni B."/>
            <person name="Constable F.E."/>
        </authorList>
    </citation>
    <scope>NUCLEOTIDE SEQUENCE [LARGE SCALE GENOMIC DNA]</scope>
    <source>
        <strain evidence="1">BAWM-225</strain>
    </source>
</reference>
<dbReference type="Proteomes" id="UP001170683">
    <property type="component" value="Unassembled WGS sequence"/>
</dbReference>
<name>A0ABT9D690_9MOLU</name>
<protein>
    <submittedName>
        <fullName evidence="1">Uncharacterized protein</fullName>
    </submittedName>
</protein>
<proteinExistence type="predicted"/>
<comment type="caution">
    <text evidence="1">The sequence shown here is derived from an EMBL/GenBank/DDBJ whole genome shotgun (WGS) entry which is preliminary data.</text>
</comment>
<sequence>MRNYKGNPDITINRFIFQSRTHLTDRLKAERCEGCDKTIQFQISLHWYGP</sequence>
<gene>
    <name evidence="1" type="ORF">OC701_02500</name>
</gene>
<organism evidence="1 2">
    <name type="scientific">Candidatus Phytoplasma bonamiae</name>
    <dbReference type="NCBI Taxonomy" id="2982626"/>
    <lineage>
        <taxon>Bacteria</taxon>
        <taxon>Bacillati</taxon>
        <taxon>Mycoplasmatota</taxon>
        <taxon>Mollicutes</taxon>
        <taxon>Acholeplasmatales</taxon>
        <taxon>Acholeplasmataceae</taxon>
        <taxon>Candidatus Phytoplasma</taxon>
        <taxon>16SrII (Peanut WB group)</taxon>
    </lineage>
</organism>